<protein>
    <recommendedName>
        <fullName evidence="4">Phosphoglycerate mutase</fullName>
    </recommendedName>
</protein>
<dbReference type="GO" id="GO:0005737">
    <property type="term" value="C:cytoplasm"/>
    <property type="evidence" value="ECO:0007669"/>
    <property type="project" value="TreeGrafter"/>
</dbReference>
<evidence type="ECO:0008006" key="4">
    <source>
        <dbReference type="Google" id="ProtNLM"/>
    </source>
</evidence>
<evidence type="ECO:0000313" key="3">
    <source>
        <dbReference type="Proteomes" id="UP000094043"/>
    </source>
</evidence>
<proteinExistence type="predicted"/>
<dbReference type="PANTHER" id="PTHR48100:SF1">
    <property type="entry name" value="HISTIDINE PHOSPHATASE FAMILY PROTEIN-RELATED"/>
    <property type="match status" value="1"/>
</dbReference>
<sequence length="312" mass="35689">MTHQPENPPAASLESGSPEMSPVLEERPHDFKYEVVEGFFIQNGDMPKRLPYEELLKKNFGLKDESPERWHNLKAAIKKLQDEAPKGVYYKVLFLGRHGEGYHNFAKAKYGGKAWGKHWASLYGDGELTWGPDPELTPLGISQAQSVYRCWLQEAKFGAPIKKGEMKWYVSPMARAGHTLQVSWGELLAGVPEICEDWREHYGVNTCDERVTKTEIQKRFPDFIFEEGFAENDELWKPDDRETEEHMQMRAQRAMDKLFGPSGAKETYISITGHHGIFRNLLAVLHHRKYSLDTGEMLPVVVKATRIGGKEL</sequence>
<dbReference type="Gene3D" id="3.40.50.1240">
    <property type="entry name" value="Phosphoglycerate mutase-like"/>
    <property type="match status" value="1"/>
</dbReference>
<dbReference type="Pfam" id="PF00300">
    <property type="entry name" value="His_Phos_1"/>
    <property type="match status" value="1"/>
</dbReference>
<dbReference type="GeneID" id="91090149"/>
<dbReference type="PANTHER" id="PTHR48100">
    <property type="entry name" value="BROAD-SPECIFICITY PHOSPHATASE YOR283W-RELATED"/>
    <property type="match status" value="1"/>
</dbReference>
<evidence type="ECO:0000256" key="1">
    <source>
        <dbReference type="SAM" id="MobiDB-lite"/>
    </source>
</evidence>
<dbReference type="InterPro" id="IPR013078">
    <property type="entry name" value="His_Pase_superF_clade-1"/>
</dbReference>
<accession>A0AAJ8JYK9</accession>
<dbReference type="InterPro" id="IPR050275">
    <property type="entry name" value="PGM_Phosphatase"/>
</dbReference>
<feature type="region of interest" description="Disordered" evidence="1">
    <location>
        <begin position="1"/>
        <end position="24"/>
    </location>
</feature>
<dbReference type="KEGG" id="cdep:91090149"/>
<dbReference type="SUPFAM" id="SSF53254">
    <property type="entry name" value="Phosphoglycerate mutase-like"/>
    <property type="match status" value="1"/>
</dbReference>
<gene>
    <name evidence="2" type="ORF">L203_105941</name>
</gene>
<reference evidence="2" key="3">
    <citation type="submission" date="2024-01" db="EMBL/GenBank/DDBJ databases">
        <authorList>
            <person name="Coelho M.A."/>
            <person name="David-Palma M."/>
            <person name="Shea T."/>
            <person name="Sun S."/>
            <person name="Cuomo C.A."/>
            <person name="Heitman J."/>
        </authorList>
    </citation>
    <scope>NUCLEOTIDE SEQUENCE</scope>
    <source>
        <strain evidence="2">CBS 7841</strain>
    </source>
</reference>
<reference evidence="2" key="2">
    <citation type="journal article" date="2022" name="Elife">
        <title>Obligate sexual reproduction of a homothallic fungus closely related to the Cryptococcus pathogenic species complex.</title>
        <authorList>
            <person name="Passer A.R."/>
            <person name="Clancey S.A."/>
            <person name="Shea T."/>
            <person name="David-Palma M."/>
            <person name="Averette A.F."/>
            <person name="Boekhout T."/>
            <person name="Porcel B.M."/>
            <person name="Nowrousian M."/>
            <person name="Cuomo C.A."/>
            <person name="Sun S."/>
            <person name="Heitman J."/>
            <person name="Coelho M.A."/>
        </authorList>
    </citation>
    <scope>NUCLEOTIDE SEQUENCE</scope>
    <source>
        <strain evidence="2">CBS 7841</strain>
    </source>
</reference>
<dbReference type="GO" id="GO:0016791">
    <property type="term" value="F:phosphatase activity"/>
    <property type="evidence" value="ECO:0007669"/>
    <property type="project" value="TreeGrafter"/>
</dbReference>
<dbReference type="AlphaFoldDB" id="A0AAJ8JYK9"/>
<dbReference type="EMBL" id="CP143791">
    <property type="protein sequence ID" value="WVN90699.1"/>
    <property type="molecule type" value="Genomic_DNA"/>
</dbReference>
<reference evidence="2" key="1">
    <citation type="submission" date="2016-06" db="EMBL/GenBank/DDBJ databases">
        <authorList>
            <person name="Cuomo C."/>
            <person name="Litvintseva A."/>
            <person name="Heitman J."/>
            <person name="Chen Y."/>
            <person name="Sun S."/>
            <person name="Springer D."/>
            <person name="Dromer F."/>
            <person name="Young S."/>
            <person name="Zeng Q."/>
            <person name="Chapman S."/>
            <person name="Gujja S."/>
            <person name="Saif S."/>
            <person name="Birren B."/>
        </authorList>
    </citation>
    <scope>NUCLEOTIDE SEQUENCE</scope>
    <source>
        <strain evidence="2">CBS 7841</strain>
    </source>
</reference>
<name>A0AAJ8JYK9_9TREE</name>
<evidence type="ECO:0000313" key="2">
    <source>
        <dbReference type="EMBL" id="WVN90699.1"/>
    </source>
</evidence>
<dbReference type="Proteomes" id="UP000094043">
    <property type="component" value="Chromosome 8"/>
</dbReference>
<keyword evidence="3" id="KW-1185">Reference proteome</keyword>
<organism evidence="2 3">
    <name type="scientific">Cryptococcus depauperatus CBS 7841</name>
    <dbReference type="NCBI Taxonomy" id="1295531"/>
    <lineage>
        <taxon>Eukaryota</taxon>
        <taxon>Fungi</taxon>
        <taxon>Dikarya</taxon>
        <taxon>Basidiomycota</taxon>
        <taxon>Agaricomycotina</taxon>
        <taxon>Tremellomycetes</taxon>
        <taxon>Tremellales</taxon>
        <taxon>Cryptococcaceae</taxon>
        <taxon>Cryptococcus</taxon>
    </lineage>
</organism>
<dbReference type="RefSeq" id="XP_066071399.1">
    <property type="nucleotide sequence ID" value="XM_066215302.1"/>
</dbReference>
<dbReference type="InterPro" id="IPR029033">
    <property type="entry name" value="His_PPase_superfam"/>
</dbReference>